<evidence type="ECO:0000313" key="3">
    <source>
        <dbReference type="Proteomes" id="UP000549394"/>
    </source>
</evidence>
<gene>
    <name evidence="2" type="ORF">DGYR_LOCUS8226</name>
</gene>
<keyword evidence="3" id="KW-1185">Reference proteome</keyword>
<dbReference type="Proteomes" id="UP000549394">
    <property type="component" value="Unassembled WGS sequence"/>
</dbReference>
<comment type="caution">
    <text evidence="2">The sequence shown here is derived from an EMBL/GenBank/DDBJ whole genome shotgun (WGS) entry which is preliminary data.</text>
</comment>
<keyword evidence="1" id="KW-0812">Transmembrane</keyword>
<reference evidence="2 3" key="1">
    <citation type="submission" date="2020-08" db="EMBL/GenBank/DDBJ databases">
        <authorList>
            <person name="Hejnol A."/>
        </authorList>
    </citation>
    <scope>NUCLEOTIDE SEQUENCE [LARGE SCALE GENOMIC DNA]</scope>
</reference>
<keyword evidence="1" id="KW-0472">Membrane</keyword>
<evidence type="ECO:0000313" key="2">
    <source>
        <dbReference type="EMBL" id="CAD5120086.1"/>
    </source>
</evidence>
<keyword evidence="1" id="KW-1133">Transmembrane helix</keyword>
<proteinExistence type="predicted"/>
<evidence type="ECO:0000256" key="1">
    <source>
        <dbReference type="SAM" id="Phobius"/>
    </source>
</evidence>
<dbReference type="EMBL" id="CAJFCJ010000012">
    <property type="protein sequence ID" value="CAD5120086.1"/>
    <property type="molecule type" value="Genomic_DNA"/>
</dbReference>
<accession>A0A7I8VWI8</accession>
<organism evidence="2 3">
    <name type="scientific">Dimorphilus gyrociliatus</name>
    <dbReference type="NCBI Taxonomy" id="2664684"/>
    <lineage>
        <taxon>Eukaryota</taxon>
        <taxon>Metazoa</taxon>
        <taxon>Spiralia</taxon>
        <taxon>Lophotrochozoa</taxon>
        <taxon>Annelida</taxon>
        <taxon>Polychaeta</taxon>
        <taxon>Polychaeta incertae sedis</taxon>
        <taxon>Dinophilidae</taxon>
        <taxon>Dimorphilus</taxon>
    </lineage>
</organism>
<feature type="transmembrane region" description="Helical" evidence="1">
    <location>
        <begin position="75"/>
        <end position="96"/>
    </location>
</feature>
<feature type="transmembrane region" description="Helical" evidence="1">
    <location>
        <begin position="39"/>
        <end position="63"/>
    </location>
</feature>
<protein>
    <submittedName>
        <fullName evidence="2">Uncharacterized protein</fullName>
    </submittedName>
</protein>
<sequence>MNRLSQTFDLRLEEGPRRGIPKVKPITERSILKSCLYNLPIGSLQFILPALILLIIGAVLFIISSEDEDTKVGLIYLIIGGILTLLSMGCCMTSYCKYRIKERKKIELEEADGDKFYGKYRRHASKGITNPGFDSTI</sequence>
<name>A0A7I8VWI8_9ANNE</name>
<dbReference type="AlphaFoldDB" id="A0A7I8VWI8"/>